<evidence type="ECO:0000313" key="7">
    <source>
        <dbReference type="EMBL" id="EON74872.1"/>
    </source>
</evidence>
<dbReference type="InterPro" id="IPR027417">
    <property type="entry name" value="P-loop_NTPase"/>
</dbReference>
<reference evidence="7 8" key="1">
    <citation type="submission" date="2013-02" db="EMBL/GenBank/DDBJ databases">
        <title>A novel strain isolated from Lonar lake, Maharashtra, India.</title>
        <authorList>
            <person name="Singh A."/>
        </authorList>
    </citation>
    <scope>NUCLEOTIDE SEQUENCE [LARGE SCALE GENOMIC DNA]</scope>
    <source>
        <strain evidence="7 8">AK24</strain>
    </source>
</reference>
<dbReference type="GO" id="GO:0003723">
    <property type="term" value="F:RNA binding"/>
    <property type="evidence" value="ECO:0007669"/>
    <property type="project" value="TreeGrafter"/>
</dbReference>
<keyword evidence="8" id="KW-1185">Reference proteome</keyword>
<comment type="caution">
    <text evidence="7">The sequence shown here is derived from an EMBL/GenBank/DDBJ whole genome shotgun (WGS) entry which is preliminary data.</text>
</comment>
<evidence type="ECO:0000259" key="6">
    <source>
        <dbReference type="PROSITE" id="PS50104"/>
    </source>
</evidence>
<organism evidence="7 8">
    <name type="scientific">Lunatimonas lonarensis</name>
    <dbReference type="NCBI Taxonomy" id="1232681"/>
    <lineage>
        <taxon>Bacteria</taxon>
        <taxon>Pseudomonadati</taxon>
        <taxon>Bacteroidota</taxon>
        <taxon>Cytophagia</taxon>
        <taxon>Cytophagales</taxon>
        <taxon>Cyclobacteriaceae</taxon>
    </lineage>
</organism>
<dbReference type="Gene3D" id="3.40.50.10140">
    <property type="entry name" value="Toll/interleukin-1 receptor homology (TIR) domain"/>
    <property type="match status" value="1"/>
</dbReference>
<dbReference type="SUPFAM" id="SSF50978">
    <property type="entry name" value="WD40 repeat-like"/>
    <property type="match status" value="1"/>
</dbReference>
<dbReference type="OrthoDB" id="574237at2"/>
<keyword evidence="2" id="KW-0677">Repeat</keyword>
<dbReference type="InterPro" id="IPR011047">
    <property type="entry name" value="Quinoprotein_ADH-like_sf"/>
</dbReference>
<dbReference type="SUPFAM" id="SSF52540">
    <property type="entry name" value="P-loop containing nucleoside triphosphate hydrolases"/>
    <property type="match status" value="1"/>
</dbReference>
<dbReference type="PANTHER" id="PTHR19877">
    <property type="entry name" value="EUKARYOTIC TRANSLATION INITIATION FACTOR 3 SUBUNIT I"/>
    <property type="match status" value="1"/>
</dbReference>
<evidence type="ECO:0000256" key="3">
    <source>
        <dbReference type="ARBA" id="ARBA00038394"/>
    </source>
</evidence>
<dbReference type="RefSeq" id="WP_010856778.1">
    <property type="nucleotide sequence ID" value="NZ_AQHR01000115.1"/>
</dbReference>
<dbReference type="Pfam" id="PF13676">
    <property type="entry name" value="TIR_2"/>
    <property type="match status" value="1"/>
</dbReference>
<dbReference type="SMART" id="SM00320">
    <property type="entry name" value="WD40"/>
    <property type="match status" value="7"/>
</dbReference>
<dbReference type="SUPFAM" id="SSF50998">
    <property type="entry name" value="Quinoprotein alcohol dehydrogenase-like"/>
    <property type="match status" value="2"/>
</dbReference>
<comment type="similarity">
    <text evidence="3">Belongs to the WD repeat STRAP family.</text>
</comment>
<dbReference type="PROSITE" id="PS50104">
    <property type="entry name" value="TIR"/>
    <property type="match status" value="1"/>
</dbReference>
<dbReference type="Gene3D" id="3.40.50.300">
    <property type="entry name" value="P-loop containing nucleotide triphosphate hydrolases"/>
    <property type="match status" value="1"/>
</dbReference>
<name>R7ZLC4_9BACT</name>
<dbReference type="InterPro" id="IPR035897">
    <property type="entry name" value="Toll_tir_struct_dom_sf"/>
</dbReference>
<dbReference type="Gene3D" id="2.130.10.10">
    <property type="entry name" value="YVTN repeat-like/Quinoprotein amine dehydrogenase"/>
    <property type="match status" value="3"/>
</dbReference>
<proteinExistence type="inferred from homology"/>
<dbReference type="InterPro" id="IPR036322">
    <property type="entry name" value="WD40_repeat_dom_sf"/>
</dbReference>
<dbReference type="InterPro" id="IPR000157">
    <property type="entry name" value="TIR_dom"/>
</dbReference>
<evidence type="ECO:0000256" key="5">
    <source>
        <dbReference type="PROSITE-ProRule" id="PRU00221"/>
    </source>
</evidence>
<dbReference type="GO" id="GO:0007165">
    <property type="term" value="P:signal transduction"/>
    <property type="evidence" value="ECO:0007669"/>
    <property type="project" value="InterPro"/>
</dbReference>
<feature type="domain" description="TIR" evidence="6">
    <location>
        <begin position="1"/>
        <end position="156"/>
    </location>
</feature>
<gene>
    <name evidence="7" type="ORF">ADIS_4667</name>
</gene>
<dbReference type="STRING" id="1232681.ADIS_4667"/>
<dbReference type="SUPFAM" id="SSF52200">
    <property type="entry name" value="Toll/Interleukin receptor TIR domain"/>
    <property type="match status" value="1"/>
</dbReference>
<evidence type="ECO:0000256" key="4">
    <source>
        <dbReference type="ARBA" id="ARBA00040390"/>
    </source>
</evidence>
<dbReference type="PROSITE" id="PS50082">
    <property type="entry name" value="WD_REPEATS_2"/>
    <property type="match status" value="1"/>
</dbReference>
<dbReference type="EMBL" id="AQHR01000115">
    <property type="protein sequence ID" value="EON74872.1"/>
    <property type="molecule type" value="Genomic_DNA"/>
</dbReference>
<dbReference type="Proteomes" id="UP000013909">
    <property type="component" value="Unassembled WGS sequence"/>
</dbReference>
<feature type="repeat" description="WD" evidence="5">
    <location>
        <begin position="942"/>
        <end position="983"/>
    </location>
</feature>
<dbReference type="Pfam" id="PF20703">
    <property type="entry name" value="nSTAND1"/>
    <property type="match status" value="1"/>
</dbReference>
<dbReference type="InterPro" id="IPR001680">
    <property type="entry name" value="WD40_rpt"/>
</dbReference>
<evidence type="ECO:0000256" key="2">
    <source>
        <dbReference type="ARBA" id="ARBA00022737"/>
    </source>
</evidence>
<sequence length="1475" mass="173005">MHPIFISYRRDDGSERAQLIAEHLKKNFGEDKVFLDTSRLNPGAHFPTELENAVKAAKLVIAMIGPNWRGTDKNTDRLKEEEDWVRKELELAIANTQTKIFPVFVNGAGAKESFDNLPDSINGISDPNAITLRNLEFERDILPLVGQIAKDLDLENPLKDHPYKDGKYRLPAIPFKGLEYFEEKDVRVFFGRGIEIRRLINFLVNSEVQILLFFGYSGVGKSSLLFAGLKPRLENKEWKVLYFRRDKDKDAFKEVLANTQSVEGNQLVILDQFEEIFTDPRENEQSEIEKRELIGLVSELVKNEQTKVMISFRKEYLAEIKKLFKEQVLEEEFLEPLNSKGILEAIEGITLSTEYTDTYALSYEENEKGEKLSHLIGQTILGDSTGNKAPLLQLLLRKMWDKVPQKPRRFTFQLFEEVKSQSLKEFVSEQLKSLAIEFQEESDSGLVLELLFYFTTVRGTSAQHPFEKLGMEFPKPRLRQVLEELKSLYILIEIDSTEPSKTIYRLGHDSLAPIVREMHDLSNLSGQKASRLLNSKKREIEDGESVEFSKTDIKTLEVGKLGMRAWTELEEKVFKENQERVSKEEKELEEKNIELSNRLARYYWEMGKRAKDSQDFLKYLFLAGKTINYTLSQDLITLLSFQVQNLIPKQRLIHTFNFGHNLVSEVYFDHYNRFILAKDLHGFCDLFKIINDPTVNKFIDEVGTFYGGIIDIQGHNLLTWRESQAKLWDLKQLKTKNCPIQFSSRIEGGYFDEKNNLFLIWDEFSIKIFDLGTLKVLNEIFFLTEITSAPILNFTNGIILFIDNEGTDIFELKSKVFLGKIYHKNLKDVIIDTDLNLIITWNEKEILFSDSKSLKTTKKLKINNENVFIQVLLFNSGQQFFTLTTSGKAKIWNSSNLKLVKSFNFITSRIIMAKEIDIVIFWNHSGKIKVYNILSLKLLYNPINHGGGVQEVKLDIVNNQIISKGNDFFIKIWDLLSGNRLDKSYKLADFPFGYANHKTLTLIWDISNNVKVWLNRLEKPKHLYSFEHEDRVIGSLFFENLMRLFTYDFKGTCYLWNLNNGKKLGEYKKNLGLNNLTINEESNFFLTVDDNKILSWELTSGRLLECFEISGDRIKGFNYFEDQNVILVWCFDRTLYLFRLYDNKTYKIYRDPLFDVKEAIFIKNYENILFWNNEGESKILRFDSRIFEDLYIEIIDFTERVFFKENNQWIFTISKEGILFIRDKLTFEKIEPQIEIAPENHKFSDLFDIKYNYEKELLVVCSRFYGTRIFDLKIPNPIFTPILTFQDSVYFDKNWERVLVYNEFVWYIFDLKSQFQLSPTIFNNDEITWAVFFENRDFVFTSHSSGKSRIWDLFSGEVVSQFEQKGHIFSVTFGCEERLWITSSIDRTAKVWEIDADLDFPTEHFFQQVEALTGNTLNEKTLELEVLEPELWKSKKEQYEKIAREHFKVCKHPKANWWASFNPEEAKKLRPEVEW</sequence>
<dbReference type="InterPro" id="IPR049052">
    <property type="entry name" value="nSTAND1"/>
</dbReference>
<evidence type="ECO:0000313" key="8">
    <source>
        <dbReference type="Proteomes" id="UP000013909"/>
    </source>
</evidence>
<protein>
    <recommendedName>
        <fullName evidence="4">Serine-threonine kinase receptor-associated protein</fullName>
    </recommendedName>
</protein>
<accession>R7ZLC4</accession>
<dbReference type="InterPro" id="IPR015943">
    <property type="entry name" value="WD40/YVTN_repeat-like_dom_sf"/>
</dbReference>
<evidence type="ECO:0000256" key="1">
    <source>
        <dbReference type="ARBA" id="ARBA00022574"/>
    </source>
</evidence>
<keyword evidence="1 5" id="KW-0853">WD repeat</keyword>